<dbReference type="RefSeq" id="WP_193499469.1">
    <property type="nucleotide sequence ID" value="NZ_CP063169.1"/>
</dbReference>
<evidence type="ECO:0000313" key="11">
    <source>
        <dbReference type="Proteomes" id="UP000593758"/>
    </source>
</evidence>
<accession>A0A7M1SZ28</accession>
<dbReference type="PANTHER" id="PTHR43283">
    <property type="entry name" value="BETA-LACTAMASE-RELATED"/>
    <property type="match status" value="1"/>
</dbReference>
<keyword evidence="11" id="KW-1185">Reference proteome</keyword>
<dbReference type="NCBIfam" id="NF002968">
    <property type="entry name" value="PRK03642.1"/>
    <property type="match status" value="1"/>
</dbReference>
<keyword evidence="7" id="KW-0812">Transmembrane</keyword>
<name>A0A7M1SZ28_9MICO</name>
<keyword evidence="3 8" id="KW-0732">Signal</keyword>
<feature type="region of interest" description="Disordered" evidence="6">
    <location>
        <begin position="795"/>
        <end position="851"/>
    </location>
</feature>
<evidence type="ECO:0000259" key="9">
    <source>
        <dbReference type="PROSITE" id="PS50847"/>
    </source>
</evidence>
<evidence type="ECO:0000256" key="6">
    <source>
        <dbReference type="SAM" id="MobiDB-lite"/>
    </source>
</evidence>
<sequence>MTRPIRSVALTLVGALGLATLGAGAASAGPPATLVVHYAGPGEPAIEGVALEGSASVTGTGSDEFGQWTQLTFPSAADDSALGFRVAGDSAFAEDVRYVWADGDQAETWVIDGDPRAYAEPQRVPEEQLRIENRRGYVDVDVLSDLLGVGVSTGRNGYQFDGYATGSLDILTLTRGRDYHEIAMDIDRFASNATGRMLSNYTNLVFQDIDGIRVGEDYFLSLASVERLLQIGTHIDHSGTYLLDTLPVAHDSLGTADPEQLGFSADGLADLERFAQQQVDAGWPGLAVVVTKDGQTVLEQAWGDALVSSTGVDSDGTITEAAPLPEADRVPATTDTVWDLASNTKMYATNYAIQRLVSEGLLDLDATIASFPGWENFTDANSEYTGKWTVGGEGGIEAVYTGKETIRVRDLLNHRAGLIPDPEYPNLTSAGDLWYQTDDPDDRTGIIDAVSRTPLMYAPRTTFAYSDVDYMILGLLVEQVSGQRLDAYLEENFYGPLGLTDTMFNPLQHGIDASQVAATELNGNTRDGNVSFGEFEGGDPVPMREYTLQGEVHDEKAWYSMAGVAGHAGLFSTTSDMAVLTQLMLNQGLYGGQEYFSADVVEEFLAPTPGNGSYGLGWRLHTNGGQGYYYFNWGPSRYTYGHQGWTGTLTVIDPVHQMTITILTNMRHAPVVSPPNGFEAGSMPLANLVPVSAYVYRALTGIGDDYTVATALEDVTGIEVPFGTAEADALAGLAPSTTLTDSDGGTHEVPVTWTLEGYSPQTPGTVAASGIVELPATVLQDSDDPITLELTSTVTVLAEEPVDPDPTDPGTPTNPTEPGDPTGPATDDTDPTDPGEPTGGHSAGGDLPQTGASGTGALIGAAAVALLAGAVLLILRRLRHQR</sequence>
<dbReference type="KEGG" id="halt:IM660_16240"/>
<feature type="chain" id="PRO_5032777086" evidence="8">
    <location>
        <begin position="26"/>
        <end position="882"/>
    </location>
</feature>
<dbReference type="AlphaFoldDB" id="A0A7M1SZ28"/>
<feature type="compositionally biased region" description="Low complexity" evidence="6">
    <location>
        <begin position="808"/>
        <end position="826"/>
    </location>
</feature>
<dbReference type="EMBL" id="CP063169">
    <property type="protein sequence ID" value="QOR72836.1"/>
    <property type="molecule type" value="Genomic_DNA"/>
</dbReference>
<gene>
    <name evidence="10" type="primary">pbp4b</name>
    <name evidence="10" type="ORF">IM660_16240</name>
</gene>
<dbReference type="PANTHER" id="PTHR43283:SF11">
    <property type="entry name" value="BETA-LACTAMASE-RELATED DOMAIN-CONTAINING PROTEIN"/>
    <property type="match status" value="1"/>
</dbReference>
<evidence type="ECO:0000256" key="2">
    <source>
        <dbReference type="ARBA" id="ARBA00022525"/>
    </source>
</evidence>
<keyword evidence="1" id="KW-0134">Cell wall</keyword>
<keyword evidence="7" id="KW-0472">Membrane</keyword>
<organism evidence="10 11">
    <name type="scientific">Ruania alkalisoli</name>
    <dbReference type="NCBI Taxonomy" id="2779775"/>
    <lineage>
        <taxon>Bacteria</taxon>
        <taxon>Bacillati</taxon>
        <taxon>Actinomycetota</taxon>
        <taxon>Actinomycetes</taxon>
        <taxon>Micrococcales</taxon>
        <taxon>Ruaniaceae</taxon>
        <taxon>Ruania</taxon>
    </lineage>
</organism>
<dbReference type="InterPro" id="IPR050789">
    <property type="entry name" value="Diverse_Enzym_Activities"/>
</dbReference>
<dbReference type="Gene3D" id="3.40.710.10">
    <property type="entry name" value="DD-peptidase/beta-lactamase superfamily"/>
    <property type="match status" value="1"/>
</dbReference>
<dbReference type="InterPro" id="IPR001466">
    <property type="entry name" value="Beta-lactam-related"/>
</dbReference>
<feature type="signal peptide" evidence="8">
    <location>
        <begin position="1"/>
        <end position="25"/>
    </location>
</feature>
<dbReference type="SUPFAM" id="SSF56601">
    <property type="entry name" value="beta-lactamase/transpeptidase-like"/>
    <property type="match status" value="1"/>
</dbReference>
<dbReference type="InterPro" id="IPR012338">
    <property type="entry name" value="Beta-lactam/transpept-like"/>
</dbReference>
<reference evidence="10 11" key="1">
    <citation type="submission" date="2020-10" db="EMBL/GenBank/DDBJ databases">
        <title>Haloactinobacterium sp. RN3S43, a bacterium isolated from saline soil.</title>
        <authorList>
            <person name="Sun J.-Q."/>
        </authorList>
    </citation>
    <scope>NUCLEOTIDE SEQUENCE [LARGE SCALE GENOMIC DNA]</scope>
    <source>
        <strain evidence="10 11">RN3S43</strain>
    </source>
</reference>
<keyword evidence="5" id="KW-0572">Peptidoglycan-anchor</keyword>
<evidence type="ECO:0000256" key="4">
    <source>
        <dbReference type="ARBA" id="ARBA00022801"/>
    </source>
</evidence>
<dbReference type="Pfam" id="PF00144">
    <property type="entry name" value="Beta-lactamase"/>
    <property type="match status" value="1"/>
</dbReference>
<evidence type="ECO:0000256" key="3">
    <source>
        <dbReference type="ARBA" id="ARBA00022729"/>
    </source>
</evidence>
<evidence type="ECO:0000256" key="7">
    <source>
        <dbReference type="SAM" id="Phobius"/>
    </source>
</evidence>
<feature type="transmembrane region" description="Helical" evidence="7">
    <location>
        <begin position="856"/>
        <end position="875"/>
    </location>
</feature>
<keyword evidence="2" id="KW-0964">Secreted</keyword>
<dbReference type="GO" id="GO:0016787">
    <property type="term" value="F:hydrolase activity"/>
    <property type="evidence" value="ECO:0007669"/>
    <property type="project" value="UniProtKB-KW"/>
</dbReference>
<protein>
    <submittedName>
        <fullName evidence="10">Penicillin binding protein PBP4B</fullName>
    </submittedName>
</protein>
<keyword evidence="4" id="KW-0378">Hydrolase</keyword>
<dbReference type="InterPro" id="IPR019931">
    <property type="entry name" value="LPXTG_anchor"/>
</dbReference>
<feature type="domain" description="Gram-positive cocci surface proteins LPxTG" evidence="9">
    <location>
        <begin position="847"/>
        <end position="882"/>
    </location>
</feature>
<dbReference type="Proteomes" id="UP000593758">
    <property type="component" value="Chromosome"/>
</dbReference>
<keyword evidence="7" id="KW-1133">Transmembrane helix</keyword>
<dbReference type="PROSITE" id="PS50847">
    <property type="entry name" value="GRAM_POS_ANCHORING"/>
    <property type="match status" value="1"/>
</dbReference>
<evidence type="ECO:0000256" key="5">
    <source>
        <dbReference type="ARBA" id="ARBA00023088"/>
    </source>
</evidence>
<evidence type="ECO:0000256" key="8">
    <source>
        <dbReference type="SAM" id="SignalP"/>
    </source>
</evidence>
<proteinExistence type="predicted"/>
<evidence type="ECO:0000256" key="1">
    <source>
        <dbReference type="ARBA" id="ARBA00022512"/>
    </source>
</evidence>
<dbReference type="NCBIfam" id="TIGR01167">
    <property type="entry name" value="LPXTG_anchor"/>
    <property type="match status" value="1"/>
</dbReference>
<evidence type="ECO:0000313" key="10">
    <source>
        <dbReference type="EMBL" id="QOR72836.1"/>
    </source>
</evidence>